<dbReference type="PANTHER" id="PTHR43005">
    <property type="entry name" value="BLR7065 PROTEIN"/>
    <property type="match status" value="1"/>
</dbReference>
<evidence type="ECO:0000256" key="7">
    <source>
        <dbReference type="RuleBase" id="RU363032"/>
    </source>
</evidence>
<evidence type="ECO:0000259" key="8">
    <source>
        <dbReference type="PROSITE" id="PS50928"/>
    </source>
</evidence>
<evidence type="ECO:0000256" key="3">
    <source>
        <dbReference type="ARBA" id="ARBA00022475"/>
    </source>
</evidence>
<dbReference type="GO" id="GO:0005886">
    <property type="term" value="C:plasma membrane"/>
    <property type="evidence" value="ECO:0007669"/>
    <property type="project" value="UniProtKB-SubCell"/>
</dbReference>
<dbReference type="RefSeq" id="WP_004625017.1">
    <property type="nucleotide sequence ID" value="NZ_AORV01000026.1"/>
</dbReference>
<keyword evidence="2 7" id="KW-0813">Transport</keyword>
<evidence type="ECO:0000256" key="1">
    <source>
        <dbReference type="ARBA" id="ARBA00004651"/>
    </source>
</evidence>
<dbReference type="CDD" id="cd06261">
    <property type="entry name" value="TM_PBP2"/>
    <property type="match status" value="1"/>
</dbReference>
<dbReference type="AlphaFoldDB" id="S0FLH4"/>
<dbReference type="InterPro" id="IPR035906">
    <property type="entry name" value="MetI-like_sf"/>
</dbReference>
<feature type="transmembrane region" description="Helical" evidence="7">
    <location>
        <begin position="80"/>
        <end position="101"/>
    </location>
</feature>
<comment type="similarity">
    <text evidence="7">Belongs to the binding-protein-dependent transport system permease family.</text>
</comment>
<evidence type="ECO:0000256" key="6">
    <source>
        <dbReference type="ARBA" id="ARBA00023136"/>
    </source>
</evidence>
<comment type="caution">
    <text evidence="9">The sequence shown here is derived from an EMBL/GenBank/DDBJ whole genome shotgun (WGS) entry which is preliminary data.</text>
</comment>
<feature type="transmembrane region" description="Helical" evidence="7">
    <location>
        <begin position="113"/>
        <end position="134"/>
    </location>
</feature>
<name>S0FLH4_RUMCE</name>
<dbReference type="PROSITE" id="PS50928">
    <property type="entry name" value="ABC_TM1"/>
    <property type="match status" value="1"/>
</dbReference>
<dbReference type="STRING" id="1195236.CTER_1443"/>
<dbReference type="PATRIC" id="fig|1195236.3.peg.1766"/>
<dbReference type="PANTHER" id="PTHR43005:SF1">
    <property type="entry name" value="SPERMIDINE_PUTRESCINE TRANSPORT SYSTEM PERMEASE PROTEIN"/>
    <property type="match status" value="1"/>
</dbReference>
<proteinExistence type="inferred from homology"/>
<feature type="domain" description="ABC transmembrane type-1" evidence="8">
    <location>
        <begin position="76"/>
        <end position="288"/>
    </location>
</feature>
<dbReference type="EMBL" id="AORV01000026">
    <property type="protein sequence ID" value="EMS72752.1"/>
    <property type="molecule type" value="Genomic_DNA"/>
</dbReference>
<comment type="subcellular location">
    <subcellularLocation>
        <location evidence="1 7">Cell membrane</location>
        <topology evidence="1 7">Multi-pass membrane protein</topology>
    </subcellularLocation>
</comment>
<keyword evidence="3" id="KW-1003">Cell membrane</keyword>
<organism evidence="9 10">
    <name type="scientific">Ruminiclostridium cellobioparum subsp. termitidis CT1112</name>
    <dbReference type="NCBI Taxonomy" id="1195236"/>
    <lineage>
        <taxon>Bacteria</taxon>
        <taxon>Bacillati</taxon>
        <taxon>Bacillota</taxon>
        <taxon>Clostridia</taxon>
        <taxon>Eubacteriales</taxon>
        <taxon>Oscillospiraceae</taxon>
        <taxon>Ruminiclostridium</taxon>
    </lineage>
</organism>
<keyword evidence="6 7" id="KW-0472">Membrane</keyword>
<dbReference type="Gene3D" id="1.10.3720.10">
    <property type="entry name" value="MetI-like"/>
    <property type="match status" value="1"/>
</dbReference>
<dbReference type="InterPro" id="IPR000515">
    <property type="entry name" value="MetI-like"/>
</dbReference>
<dbReference type="Pfam" id="PF00528">
    <property type="entry name" value="BPD_transp_1"/>
    <property type="match status" value="1"/>
</dbReference>
<gene>
    <name evidence="9" type="ORF">CTER_1443</name>
</gene>
<accession>S0FLH4</accession>
<sequence>MNNMKKDKTLKSNKMNGFPWILPAFVFIVGIIYYSIFYTFKLSTLDWNGLDPIQTEVGISNYTKALFSDWVFWKAIQNTIVYFIFTFLIQNFLGFIFAAILHTKVKLATLHKCLIFIPTILAPATMAPVFRLLFSPQGILQDIFDILHLGITVDWLAKPNSALFILMIVAIWEFTGMSFILYYAAMSQIDKEMLEASRLDGAGNFRTLLSIVLPNCKGTTVSLAMLGIIGALKTFDIPYLITTGGPNHATEFLGTYIYRQGIRQSHLGYAAAISVMLLVLAFCGAILINKVNKGDEK</sequence>
<evidence type="ECO:0000256" key="4">
    <source>
        <dbReference type="ARBA" id="ARBA00022692"/>
    </source>
</evidence>
<protein>
    <submittedName>
        <fullName evidence="9">ABC transporter permease protein</fullName>
    </submittedName>
</protein>
<evidence type="ECO:0000313" key="9">
    <source>
        <dbReference type="EMBL" id="EMS72752.1"/>
    </source>
</evidence>
<dbReference type="GO" id="GO:0055085">
    <property type="term" value="P:transmembrane transport"/>
    <property type="evidence" value="ECO:0007669"/>
    <property type="project" value="InterPro"/>
</dbReference>
<feature type="transmembrane region" description="Helical" evidence="7">
    <location>
        <begin position="162"/>
        <end position="184"/>
    </location>
</feature>
<evidence type="ECO:0000256" key="5">
    <source>
        <dbReference type="ARBA" id="ARBA00022989"/>
    </source>
</evidence>
<keyword evidence="4 7" id="KW-0812">Transmembrane</keyword>
<keyword evidence="5 7" id="KW-1133">Transmembrane helix</keyword>
<keyword evidence="10" id="KW-1185">Reference proteome</keyword>
<feature type="transmembrane region" description="Helical" evidence="7">
    <location>
        <begin position="267"/>
        <end position="288"/>
    </location>
</feature>
<evidence type="ECO:0000256" key="2">
    <source>
        <dbReference type="ARBA" id="ARBA00022448"/>
    </source>
</evidence>
<evidence type="ECO:0000313" key="10">
    <source>
        <dbReference type="Proteomes" id="UP000014155"/>
    </source>
</evidence>
<reference evidence="9 10" key="1">
    <citation type="journal article" date="2013" name="Genome Announc.">
        <title>Draft Genome Sequence of the Cellulolytic, Mesophilic, Anaerobic Bacterium Clostridium termitidis Strain CT1112 (DSM 5398).</title>
        <authorList>
            <person name="Lal S."/>
            <person name="Ramachandran U."/>
            <person name="Zhang X."/>
            <person name="Munir R."/>
            <person name="Sparling R."/>
            <person name="Levin D.B."/>
        </authorList>
    </citation>
    <scope>NUCLEOTIDE SEQUENCE [LARGE SCALE GENOMIC DNA]</scope>
    <source>
        <strain evidence="9 10">CT1112</strain>
    </source>
</reference>
<dbReference type="Proteomes" id="UP000014155">
    <property type="component" value="Unassembled WGS sequence"/>
</dbReference>
<feature type="transmembrane region" description="Helical" evidence="7">
    <location>
        <begin position="20"/>
        <end position="40"/>
    </location>
</feature>
<dbReference type="eggNOG" id="COG1175">
    <property type="taxonomic scope" value="Bacteria"/>
</dbReference>
<dbReference type="SUPFAM" id="SSF161098">
    <property type="entry name" value="MetI-like"/>
    <property type="match status" value="1"/>
</dbReference>